<evidence type="ECO:0000313" key="11">
    <source>
        <dbReference type="EMBL" id="EDW39603.1"/>
    </source>
</evidence>
<evidence type="ECO:0000256" key="7">
    <source>
        <dbReference type="ARBA" id="ARBA00023136"/>
    </source>
</evidence>
<dbReference type="GO" id="GO:0005886">
    <property type="term" value="C:plasma membrane"/>
    <property type="evidence" value="ECO:0007669"/>
    <property type="project" value="UniProtKB-SubCell"/>
</dbReference>
<dbReference type="OMA" id="AIFSSRW"/>
<evidence type="ECO:0000256" key="5">
    <source>
        <dbReference type="ARBA" id="ARBA00022725"/>
    </source>
</evidence>
<evidence type="ECO:0000256" key="9">
    <source>
        <dbReference type="ARBA" id="ARBA00023224"/>
    </source>
</evidence>
<comment type="subcellular location">
    <subcellularLocation>
        <location evidence="1 10">Cell membrane</location>
        <topology evidence="1 10">Multi-pass membrane protein</topology>
    </subcellularLocation>
</comment>
<dbReference type="HOGENOM" id="CLU_033399_8_1_1"/>
<accession>B4GPT1</accession>
<keyword evidence="5 10" id="KW-0552">Olfaction</keyword>
<dbReference type="GO" id="GO:0004984">
    <property type="term" value="F:olfactory receptor activity"/>
    <property type="evidence" value="ECO:0007669"/>
    <property type="project" value="InterPro"/>
</dbReference>
<comment type="similarity">
    <text evidence="10">Belongs to the insect chemoreceptor superfamily. Heteromeric odorant receptor channel (TC 1.A.69) family.</text>
</comment>
<keyword evidence="7 10" id="KW-0472">Membrane</keyword>
<evidence type="ECO:0000256" key="3">
    <source>
        <dbReference type="ARBA" id="ARBA00022606"/>
    </source>
</evidence>
<dbReference type="PhylomeDB" id="B4GPT1"/>
<keyword evidence="4 10" id="KW-0812">Transmembrane</keyword>
<comment type="caution">
    <text evidence="10">Lacks conserved residue(s) required for the propagation of feature annotation.</text>
</comment>
<keyword evidence="9 10" id="KW-0807">Transducer</keyword>
<dbReference type="OrthoDB" id="5846619at2759"/>
<evidence type="ECO:0000313" key="12">
    <source>
        <dbReference type="Proteomes" id="UP000008744"/>
    </source>
</evidence>
<feature type="transmembrane region" description="Helical" evidence="10">
    <location>
        <begin position="290"/>
        <end position="311"/>
    </location>
</feature>
<evidence type="ECO:0000256" key="2">
    <source>
        <dbReference type="ARBA" id="ARBA00022475"/>
    </source>
</evidence>
<keyword evidence="3 10" id="KW-0716">Sensory transduction</keyword>
<dbReference type="GO" id="GO:0007165">
    <property type="term" value="P:signal transduction"/>
    <property type="evidence" value="ECO:0007669"/>
    <property type="project" value="UniProtKB-KW"/>
</dbReference>
<proteinExistence type="inferred from homology"/>
<evidence type="ECO:0000256" key="1">
    <source>
        <dbReference type="ARBA" id="ARBA00004651"/>
    </source>
</evidence>
<organism evidence="12">
    <name type="scientific">Drosophila persimilis</name>
    <name type="common">Fruit fly</name>
    <dbReference type="NCBI Taxonomy" id="7234"/>
    <lineage>
        <taxon>Eukaryota</taxon>
        <taxon>Metazoa</taxon>
        <taxon>Ecdysozoa</taxon>
        <taxon>Arthropoda</taxon>
        <taxon>Hexapoda</taxon>
        <taxon>Insecta</taxon>
        <taxon>Pterygota</taxon>
        <taxon>Neoptera</taxon>
        <taxon>Endopterygota</taxon>
        <taxon>Diptera</taxon>
        <taxon>Brachycera</taxon>
        <taxon>Muscomorpha</taxon>
        <taxon>Ephydroidea</taxon>
        <taxon>Drosophilidae</taxon>
        <taxon>Drosophila</taxon>
        <taxon>Sophophora</taxon>
    </lineage>
</organism>
<dbReference type="GO" id="GO:0005549">
    <property type="term" value="F:odorant binding"/>
    <property type="evidence" value="ECO:0007669"/>
    <property type="project" value="InterPro"/>
</dbReference>
<protein>
    <recommendedName>
        <fullName evidence="10">Odorant receptor</fullName>
    </recommendedName>
</protein>
<dbReference type="AlphaFoldDB" id="B4GPT1"/>
<dbReference type="EMBL" id="CH479187">
    <property type="protein sequence ID" value="EDW39603.1"/>
    <property type="molecule type" value="Genomic_DNA"/>
</dbReference>
<keyword evidence="8 10" id="KW-0675">Receptor</keyword>
<feature type="transmembrane region" description="Helical" evidence="10">
    <location>
        <begin position="258"/>
        <end position="284"/>
    </location>
</feature>
<reference evidence="11 12" key="1">
    <citation type="journal article" date="2007" name="Nature">
        <title>Evolution of genes and genomes on the Drosophila phylogeny.</title>
        <authorList>
            <consortium name="Drosophila 12 Genomes Consortium"/>
            <person name="Clark A.G."/>
            <person name="Eisen M.B."/>
            <person name="Smith D.R."/>
            <person name="Bergman C.M."/>
            <person name="Oliver B."/>
            <person name="Markow T.A."/>
            <person name="Kaufman T.C."/>
            <person name="Kellis M."/>
            <person name="Gelbart W."/>
            <person name="Iyer V.N."/>
            <person name="Pollard D.A."/>
            <person name="Sackton T.B."/>
            <person name="Larracuente A.M."/>
            <person name="Singh N.D."/>
            <person name="Abad J.P."/>
            <person name="Abt D.N."/>
            <person name="Adryan B."/>
            <person name="Aguade M."/>
            <person name="Akashi H."/>
            <person name="Anderson W.W."/>
            <person name="Aquadro C.F."/>
            <person name="Ardell D.H."/>
            <person name="Arguello R."/>
            <person name="Artieri C.G."/>
            <person name="Barbash D.A."/>
            <person name="Barker D."/>
            <person name="Barsanti P."/>
            <person name="Batterham P."/>
            <person name="Batzoglou S."/>
            <person name="Begun D."/>
            <person name="Bhutkar A."/>
            <person name="Blanco E."/>
            <person name="Bosak S.A."/>
            <person name="Bradley R.K."/>
            <person name="Brand A.D."/>
            <person name="Brent M.R."/>
            <person name="Brooks A.N."/>
            <person name="Brown R.H."/>
            <person name="Butlin R.K."/>
            <person name="Caggese C."/>
            <person name="Calvi B.R."/>
            <person name="Bernardo de Carvalho A."/>
            <person name="Caspi A."/>
            <person name="Castrezana S."/>
            <person name="Celniker S.E."/>
            <person name="Chang J.L."/>
            <person name="Chapple C."/>
            <person name="Chatterji S."/>
            <person name="Chinwalla A."/>
            <person name="Civetta A."/>
            <person name="Clifton S.W."/>
            <person name="Comeron J.M."/>
            <person name="Costello J.C."/>
            <person name="Coyne J.A."/>
            <person name="Daub J."/>
            <person name="David R.G."/>
            <person name="Delcher A.L."/>
            <person name="Delehaunty K."/>
            <person name="Do C.B."/>
            <person name="Ebling H."/>
            <person name="Edwards K."/>
            <person name="Eickbush T."/>
            <person name="Evans J.D."/>
            <person name="Filipski A."/>
            <person name="Findeiss S."/>
            <person name="Freyhult E."/>
            <person name="Fulton L."/>
            <person name="Fulton R."/>
            <person name="Garcia A.C."/>
            <person name="Gardiner A."/>
            <person name="Garfield D.A."/>
            <person name="Garvin B.E."/>
            <person name="Gibson G."/>
            <person name="Gilbert D."/>
            <person name="Gnerre S."/>
            <person name="Godfrey J."/>
            <person name="Good R."/>
            <person name="Gotea V."/>
            <person name="Gravely B."/>
            <person name="Greenberg A.J."/>
            <person name="Griffiths-Jones S."/>
            <person name="Gross S."/>
            <person name="Guigo R."/>
            <person name="Gustafson E.A."/>
            <person name="Haerty W."/>
            <person name="Hahn M.W."/>
            <person name="Halligan D.L."/>
            <person name="Halpern A.L."/>
            <person name="Halter G.M."/>
            <person name="Han M.V."/>
            <person name="Heger A."/>
            <person name="Hillier L."/>
            <person name="Hinrichs A.S."/>
            <person name="Holmes I."/>
            <person name="Hoskins R.A."/>
            <person name="Hubisz M.J."/>
            <person name="Hultmark D."/>
            <person name="Huntley M.A."/>
            <person name="Jaffe D.B."/>
            <person name="Jagadeeshan S."/>
            <person name="Jeck W.R."/>
            <person name="Johnson J."/>
            <person name="Jones C.D."/>
            <person name="Jordan W.C."/>
            <person name="Karpen G.H."/>
            <person name="Kataoka E."/>
            <person name="Keightley P.D."/>
            <person name="Kheradpour P."/>
            <person name="Kirkness E.F."/>
            <person name="Koerich L.B."/>
            <person name="Kristiansen K."/>
            <person name="Kudrna D."/>
            <person name="Kulathinal R.J."/>
            <person name="Kumar S."/>
            <person name="Kwok R."/>
            <person name="Lander E."/>
            <person name="Langley C.H."/>
            <person name="Lapoint R."/>
            <person name="Lazzaro B.P."/>
            <person name="Lee S.J."/>
            <person name="Levesque L."/>
            <person name="Li R."/>
            <person name="Lin C.F."/>
            <person name="Lin M.F."/>
            <person name="Lindblad-Toh K."/>
            <person name="Llopart A."/>
            <person name="Long M."/>
            <person name="Low L."/>
            <person name="Lozovsky E."/>
            <person name="Lu J."/>
            <person name="Luo M."/>
            <person name="Machado C.A."/>
            <person name="Makalowski W."/>
            <person name="Marzo M."/>
            <person name="Matsuda M."/>
            <person name="Matzkin L."/>
            <person name="McAllister B."/>
            <person name="McBride C.S."/>
            <person name="McKernan B."/>
            <person name="McKernan K."/>
            <person name="Mendez-Lago M."/>
            <person name="Minx P."/>
            <person name="Mollenhauer M.U."/>
            <person name="Montooth K."/>
            <person name="Mount S.M."/>
            <person name="Mu X."/>
            <person name="Myers E."/>
            <person name="Negre B."/>
            <person name="Newfeld S."/>
            <person name="Nielsen R."/>
            <person name="Noor M.A."/>
            <person name="O'Grady P."/>
            <person name="Pachter L."/>
            <person name="Papaceit M."/>
            <person name="Parisi M.J."/>
            <person name="Parisi M."/>
            <person name="Parts L."/>
            <person name="Pedersen J.S."/>
            <person name="Pesole G."/>
            <person name="Phillippy A.M."/>
            <person name="Ponting C.P."/>
            <person name="Pop M."/>
            <person name="Porcelli D."/>
            <person name="Powell J.R."/>
            <person name="Prohaska S."/>
            <person name="Pruitt K."/>
            <person name="Puig M."/>
            <person name="Quesneville H."/>
            <person name="Ram K.R."/>
            <person name="Rand D."/>
            <person name="Rasmussen M.D."/>
            <person name="Reed L.K."/>
            <person name="Reenan R."/>
            <person name="Reily A."/>
            <person name="Remington K.A."/>
            <person name="Rieger T.T."/>
            <person name="Ritchie M.G."/>
            <person name="Robin C."/>
            <person name="Rogers Y.H."/>
            <person name="Rohde C."/>
            <person name="Rozas J."/>
            <person name="Rubenfield M.J."/>
            <person name="Ruiz A."/>
            <person name="Russo S."/>
            <person name="Salzberg S.L."/>
            <person name="Sanchez-Gracia A."/>
            <person name="Saranga D.J."/>
            <person name="Sato H."/>
            <person name="Schaeffer S.W."/>
            <person name="Schatz M.C."/>
            <person name="Schlenke T."/>
            <person name="Schwartz R."/>
            <person name="Segarra C."/>
            <person name="Singh R.S."/>
            <person name="Sirot L."/>
            <person name="Sirota M."/>
            <person name="Sisneros N.B."/>
            <person name="Smith C.D."/>
            <person name="Smith T.F."/>
            <person name="Spieth J."/>
            <person name="Stage D.E."/>
            <person name="Stark A."/>
            <person name="Stephan W."/>
            <person name="Strausberg R.L."/>
            <person name="Strempel S."/>
            <person name="Sturgill D."/>
            <person name="Sutton G."/>
            <person name="Sutton G.G."/>
            <person name="Tao W."/>
            <person name="Teichmann S."/>
            <person name="Tobari Y.N."/>
            <person name="Tomimura Y."/>
            <person name="Tsolas J.M."/>
            <person name="Valente V.L."/>
            <person name="Venter E."/>
            <person name="Venter J.C."/>
            <person name="Vicario S."/>
            <person name="Vieira F.G."/>
            <person name="Vilella A.J."/>
            <person name="Villasante A."/>
            <person name="Walenz B."/>
            <person name="Wang J."/>
            <person name="Wasserman M."/>
            <person name="Watts T."/>
            <person name="Wilson D."/>
            <person name="Wilson R.K."/>
            <person name="Wing R.A."/>
            <person name="Wolfner M.F."/>
            <person name="Wong A."/>
            <person name="Wong G.K."/>
            <person name="Wu C.I."/>
            <person name="Wu G."/>
            <person name="Yamamoto D."/>
            <person name="Yang H.P."/>
            <person name="Yang S.P."/>
            <person name="Yorke J.A."/>
            <person name="Yoshida K."/>
            <person name="Zdobnov E."/>
            <person name="Zhang P."/>
            <person name="Zhang Y."/>
            <person name="Zimin A.V."/>
            <person name="Baldwin J."/>
            <person name="Abdouelleil A."/>
            <person name="Abdulkadir J."/>
            <person name="Abebe A."/>
            <person name="Abera B."/>
            <person name="Abreu J."/>
            <person name="Acer S.C."/>
            <person name="Aftuck L."/>
            <person name="Alexander A."/>
            <person name="An P."/>
            <person name="Anderson E."/>
            <person name="Anderson S."/>
            <person name="Arachi H."/>
            <person name="Azer M."/>
            <person name="Bachantsang P."/>
            <person name="Barry A."/>
            <person name="Bayul T."/>
            <person name="Berlin A."/>
            <person name="Bessette D."/>
            <person name="Bloom T."/>
            <person name="Blye J."/>
            <person name="Boguslavskiy L."/>
            <person name="Bonnet C."/>
            <person name="Boukhgalter B."/>
            <person name="Bourzgui I."/>
            <person name="Brown A."/>
            <person name="Cahill P."/>
            <person name="Channer S."/>
            <person name="Cheshatsang Y."/>
            <person name="Chuda L."/>
            <person name="Citroen M."/>
            <person name="Collymore A."/>
            <person name="Cooke P."/>
            <person name="Costello M."/>
            <person name="D'Aco K."/>
            <person name="Daza R."/>
            <person name="De Haan G."/>
            <person name="DeGray S."/>
            <person name="DeMaso C."/>
            <person name="Dhargay N."/>
            <person name="Dooley K."/>
            <person name="Dooley E."/>
            <person name="Doricent M."/>
            <person name="Dorje P."/>
            <person name="Dorjee K."/>
            <person name="Dupes A."/>
            <person name="Elong R."/>
            <person name="Falk J."/>
            <person name="Farina A."/>
            <person name="Faro S."/>
            <person name="Ferguson D."/>
            <person name="Fisher S."/>
            <person name="Foley C.D."/>
            <person name="Franke A."/>
            <person name="Friedrich D."/>
            <person name="Gadbois L."/>
            <person name="Gearin G."/>
            <person name="Gearin C.R."/>
            <person name="Giannoukos G."/>
            <person name="Goode T."/>
            <person name="Graham J."/>
            <person name="Grandbois E."/>
            <person name="Grewal S."/>
            <person name="Gyaltsen K."/>
            <person name="Hafez N."/>
            <person name="Hagos B."/>
            <person name="Hall J."/>
            <person name="Henson C."/>
            <person name="Hollinger A."/>
            <person name="Honan T."/>
            <person name="Huard M.D."/>
            <person name="Hughes L."/>
            <person name="Hurhula B."/>
            <person name="Husby M.E."/>
            <person name="Kamat A."/>
            <person name="Kanga B."/>
            <person name="Kashin S."/>
            <person name="Khazanovich D."/>
            <person name="Kisner P."/>
            <person name="Lance K."/>
            <person name="Lara M."/>
            <person name="Lee W."/>
            <person name="Lennon N."/>
            <person name="Letendre F."/>
            <person name="LeVine R."/>
            <person name="Lipovsky A."/>
            <person name="Liu X."/>
            <person name="Liu J."/>
            <person name="Liu S."/>
            <person name="Lokyitsang T."/>
            <person name="Lokyitsang Y."/>
            <person name="Lubonja R."/>
            <person name="Lui A."/>
            <person name="MacDonald P."/>
            <person name="Magnisalis V."/>
            <person name="Maru K."/>
            <person name="Matthews C."/>
            <person name="McCusker W."/>
            <person name="McDonough S."/>
            <person name="Mehta T."/>
            <person name="Meldrim J."/>
            <person name="Meneus L."/>
            <person name="Mihai O."/>
            <person name="Mihalev A."/>
            <person name="Mihova T."/>
            <person name="Mittelman R."/>
            <person name="Mlenga V."/>
            <person name="Montmayeur A."/>
            <person name="Mulrain L."/>
            <person name="Navidi A."/>
            <person name="Naylor J."/>
            <person name="Negash T."/>
            <person name="Nguyen T."/>
            <person name="Nguyen N."/>
            <person name="Nicol R."/>
            <person name="Norbu C."/>
            <person name="Norbu N."/>
            <person name="Novod N."/>
            <person name="O'Neill B."/>
            <person name="Osman S."/>
            <person name="Markiewicz E."/>
            <person name="Oyono O.L."/>
            <person name="Patti C."/>
            <person name="Phunkhang P."/>
            <person name="Pierre F."/>
            <person name="Priest M."/>
            <person name="Raghuraman S."/>
            <person name="Rege F."/>
            <person name="Reyes R."/>
            <person name="Rise C."/>
            <person name="Rogov P."/>
            <person name="Ross K."/>
            <person name="Ryan E."/>
            <person name="Settipalli S."/>
            <person name="Shea T."/>
            <person name="Sherpa N."/>
            <person name="Shi L."/>
            <person name="Shih D."/>
            <person name="Sparrow T."/>
            <person name="Spaulding J."/>
            <person name="Stalker J."/>
            <person name="Stange-Thomann N."/>
            <person name="Stavropoulos S."/>
            <person name="Stone C."/>
            <person name="Strader C."/>
            <person name="Tesfaye S."/>
            <person name="Thomson T."/>
            <person name="Thoulutsang Y."/>
            <person name="Thoulutsang D."/>
            <person name="Topham K."/>
            <person name="Topping I."/>
            <person name="Tsamla T."/>
            <person name="Vassiliev H."/>
            <person name="Vo A."/>
            <person name="Wangchuk T."/>
            <person name="Wangdi T."/>
            <person name="Weiand M."/>
            <person name="Wilkinson J."/>
            <person name="Wilson A."/>
            <person name="Yadav S."/>
            <person name="Young G."/>
            <person name="Yu Q."/>
            <person name="Zembek L."/>
            <person name="Zhong D."/>
            <person name="Zimmer A."/>
            <person name="Zwirko Z."/>
            <person name="Jaffe D.B."/>
            <person name="Alvarez P."/>
            <person name="Brockman W."/>
            <person name="Butler J."/>
            <person name="Chin C."/>
            <person name="Gnerre S."/>
            <person name="Grabherr M."/>
            <person name="Kleber M."/>
            <person name="Mauceli E."/>
            <person name="MacCallum I."/>
        </authorList>
    </citation>
    <scope>NUCLEOTIDE SEQUENCE [LARGE SCALE GENOMIC DNA]</scope>
    <source>
        <strain evidence="12">MSH-3 / Tucson 14011-0111.49</strain>
    </source>
</reference>
<dbReference type="PANTHER" id="PTHR21137:SF35">
    <property type="entry name" value="ODORANT RECEPTOR 19A-RELATED"/>
    <property type="match status" value="1"/>
</dbReference>
<dbReference type="eggNOG" id="ENOG502TBPZ">
    <property type="taxonomic scope" value="Eukaryota"/>
</dbReference>
<evidence type="ECO:0000256" key="4">
    <source>
        <dbReference type="ARBA" id="ARBA00022692"/>
    </source>
</evidence>
<feature type="transmembrane region" description="Helical" evidence="10">
    <location>
        <begin position="35"/>
        <end position="58"/>
    </location>
</feature>
<dbReference type="InterPro" id="IPR004117">
    <property type="entry name" value="7tm6_olfct_rcpt"/>
</dbReference>
<keyword evidence="6 10" id="KW-1133">Transmembrane helix</keyword>
<dbReference type="Proteomes" id="UP000008744">
    <property type="component" value="Unassembled WGS sequence"/>
</dbReference>
<evidence type="ECO:0000256" key="8">
    <source>
        <dbReference type="ARBA" id="ARBA00023170"/>
    </source>
</evidence>
<keyword evidence="12" id="KW-1185">Reference proteome</keyword>
<evidence type="ECO:0000256" key="6">
    <source>
        <dbReference type="ARBA" id="ARBA00022989"/>
    </source>
</evidence>
<keyword evidence="2" id="KW-1003">Cell membrane</keyword>
<dbReference type="PANTHER" id="PTHR21137">
    <property type="entry name" value="ODORANT RECEPTOR"/>
    <property type="match status" value="1"/>
</dbReference>
<evidence type="ECO:0000256" key="10">
    <source>
        <dbReference type="RuleBase" id="RU351113"/>
    </source>
</evidence>
<gene>
    <name evidence="11" type="primary">Dper\GL15385</name>
    <name evidence="11" type="ORF">Dper_GL15385</name>
</gene>
<dbReference type="Pfam" id="PF02949">
    <property type="entry name" value="7tm_6"/>
    <property type="match status" value="1"/>
</dbReference>
<sequence>MAAVIDSVRVYQPFWWCMRLMAPTFFGATQRPVQIYVGLLHLLVTFLFPVHLLVNLALQPTSTELFQNLSISMTCAACSLKHVAHLYHLQEIVEIQKLLIELDGYVDSEEEHRYYVDHLQCQARRFTRCLYASFVVIYVLFLLNLMILIASEDRMLVYPAYFPFDWQGNGYLYAIALGYQSICLVLEGIQGVSNDTFSPLTLCFLGGHIHMWGLRMQKLGYEEEDEESPSVNHHQQLWNYIEQHKILMRLHRLTRHTVSLAQLVQLGCSGASLCIIVCYVLFFVRDIITLLYYMIFIAVICVQLFPACYFASVVAEEMQSFPYAIFSSKWYEESREHRRDLLIFTQLTLVGRSRVIKAGGLIELNLNVFFVTLKTAYSPFALVVQVKDI</sequence>
<name>B4GPT1_DROPE</name>
<dbReference type="KEGG" id="dpe:6595505"/>
<feature type="transmembrane region" description="Helical" evidence="10">
    <location>
        <begin position="129"/>
        <end position="150"/>
    </location>
</feature>